<evidence type="ECO:0000256" key="1">
    <source>
        <dbReference type="ARBA" id="ARBA00004442"/>
    </source>
</evidence>
<gene>
    <name evidence="8" type="ORF">GA0116948_10919</name>
</gene>
<dbReference type="Gene3D" id="1.25.40.390">
    <property type="match status" value="1"/>
</dbReference>
<evidence type="ECO:0000259" key="7">
    <source>
        <dbReference type="Pfam" id="PF14322"/>
    </source>
</evidence>
<accession>A0A1C4ELN5</accession>
<keyword evidence="3" id="KW-0732">Signal</keyword>
<keyword evidence="5" id="KW-0998">Cell outer membrane</keyword>
<comment type="subcellular location">
    <subcellularLocation>
        <location evidence="1">Cell outer membrane</location>
    </subcellularLocation>
</comment>
<evidence type="ECO:0000256" key="2">
    <source>
        <dbReference type="ARBA" id="ARBA00006275"/>
    </source>
</evidence>
<sequence>MNNIKILLLSVTLLISITGCKKYLTVEPAQETTKDKLFASTQGYTDALVGIYIDMRKNYSPSSFFVNGGVEFMAQLYYSNKPATLNYELIHHDYTATEADQSLGTTFINQYNVLANINSLLDALSTQTILETRVAKLIEGESLALRAFNHFDMIRLYGPMPGNAGTKTYLPYVTSVTKDAIPYDTYTSYMTKLLADLDKAEPLLQTYDPIVKYAPYSLNTTWASKSEYTSMFWYYRQNRMNYYAVLGLKARVYLWMGDKENALKYALMVINAVNTDNNTKKFSFGVRANLSAKNYVFFTEHLFGLNMTTFDDAGMSSGSQASNVTPQTRTAVDLYQNIPDLRSSLFYSVYSYTVGTTCSSTKKYAEMIAATGNNNPFSVPLIRLSEMYLIASECAPLDEANVYFATYRTAREATSITLTDVNRNSVLLTEYIKEFYGEGQSFYAYKRFGITDMLWSDHSTGEAQYVLPLPSLETTNL</sequence>
<dbReference type="SUPFAM" id="SSF48452">
    <property type="entry name" value="TPR-like"/>
    <property type="match status" value="1"/>
</dbReference>
<dbReference type="RefSeq" id="WP_165798464.1">
    <property type="nucleotide sequence ID" value="NZ_FMAR01000009.1"/>
</dbReference>
<comment type="similarity">
    <text evidence="2">Belongs to the SusD family.</text>
</comment>
<dbReference type="PROSITE" id="PS51257">
    <property type="entry name" value="PROKAR_LIPOPROTEIN"/>
    <property type="match status" value="1"/>
</dbReference>
<dbReference type="InterPro" id="IPR033985">
    <property type="entry name" value="SusD-like_N"/>
</dbReference>
<evidence type="ECO:0000256" key="5">
    <source>
        <dbReference type="ARBA" id="ARBA00023237"/>
    </source>
</evidence>
<dbReference type="Pfam" id="PF07980">
    <property type="entry name" value="SusD_RagB"/>
    <property type="match status" value="1"/>
</dbReference>
<evidence type="ECO:0000259" key="6">
    <source>
        <dbReference type="Pfam" id="PF07980"/>
    </source>
</evidence>
<dbReference type="GO" id="GO:0009279">
    <property type="term" value="C:cell outer membrane"/>
    <property type="evidence" value="ECO:0007669"/>
    <property type="project" value="UniProtKB-SubCell"/>
</dbReference>
<dbReference type="EMBL" id="FMAR01000009">
    <property type="protein sequence ID" value="SCC44508.1"/>
    <property type="molecule type" value="Genomic_DNA"/>
</dbReference>
<keyword evidence="4" id="KW-0472">Membrane</keyword>
<protein>
    <submittedName>
        <fullName evidence="8">Starch-binding associating with outer membrane</fullName>
    </submittedName>
</protein>
<organism evidence="8 9">
    <name type="scientific">Chitinophaga costaii</name>
    <dbReference type="NCBI Taxonomy" id="1335309"/>
    <lineage>
        <taxon>Bacteria</taxon>
        <taxon>Pseudomonadati</taxon>
        <taxon>Bacteroidota</taxon>
        <taxon>Chitinophagia</taxon>
        <taxon>Chitinophagales</taxon>
        <taxon>Chitinophagaceae</taxon>
        <taxon>Chitinophaga</taxon>
    </lineage>
</organism>
<dbReference type="Proteomes" id="UP000242818">
    <property type="component" value="Unassembled WGS sequence"/>
</dbReference>
<proteinExistence type="inferred from homology"/>
<dbReference type="InterPro" id="IPR012944">
    <property type="entry name" value="SusD_RagB_dom"/>
</dbReference>
<name>A0A1C4ELN5_9BACT</name>
<evidence type="ECO:0000313" key="8">
    <source>
        <dbReference type="EMBL" id="SCC44508.1"/>
    </source>
</evidence>
<evidence type="ECO:0000256" key="4">
    <source>
        <dbReference type="ARBA" id="ARBA00023136"/>
    </source>
</evidence>
<feature type="domain" description="RagB/SusD" evidence="6">
    <location>
        <begin position="319"/>
        <end position="466"/>
    </location>
</feature>
<dbReference type="STRING" id="1335309.GA0116948_10919"/>
<reference evidence="8 9" key="1">
    <citation type="submission" date="2016-08" db="EMBL/GenBank/DDBJ databases">
        <authorList>
            <person name="Seilhamer J.J."/>
        </authorList>
    </citation>
    <scope>NUCLEOTIDE SEQUENCE [LARGE SCALE GENOMIC DNA]</scope>
    <source>
        <strain evidence="8 9">A37T2</strain>
    </source>
</reference>
<dbReference type="AlphaFoldDB" id="A0A1C4ELN5"/>
<keyword evidence="9" id="KW-1185">Reference proteome</keyword>
<evidence type="ECO:0000313" key="9">
    <source>
        <dbReference type="Proteomes" id="UP000242818"/>
    </source>
</evidence>
<dbReference type="InterPro" id="IPR011990">
    <property type="entry name" value="TPR-like_helical_dom_sf"/>
</dbReference>
<dbReference type="Pfam" id="PF14322">
    <property type="entry name" value="SusD-like_3"/>
    <property type="match status" value="1"/>
</dbReference>
<feature type="domain" description="SusD-like N-terminal" evidence="7">
    <location>
        <begin position="22"/>
        <end position="206"/>
    </location>
</feature>
<evidence type="ECO:0000256" key="3">
    <source>
        <dbReference type="ARBA" id="ARBA00022729"/>
    </source>
</evidence>